<dbReference type="Proteomes" id="UP000243515">
    <property type="component" value="Unassembled WGS sequence"/>
</dbReference>
<name>A0A232M6Z5_9EURO</name>
<evidence type="ECO:0000256" key="5">
    <source>
        <dbReference type="SAM" id="MobiDB-lite"/>
    </source>
</evidence>
<evidence type="ECO:0000256" key="1">
    <source>
        <dbReference type="ARBA" id="ARBA00004123"/>
    </source>
</evidence>
<comment type="subcellular location">
    <subcellularLocation>
        <location evidence="1 4">Nucleus</location>
    </subcellularLocation>
</comment>
<accession>A0A232M6Z5</accession>
<protein>
    <recommendedName>
        <fullName evidence="4">Mediator of RNA polymerase II transcription subunit 20</fullName>
    </recommendedName>
    <alternativeName>
        <fullName evidence="4">Mediator complex subunit 20</fullName>
    </alternativeName>
</protein>
<comment type="similarity">
    <text evidence="2 4">Belongs to the Mediator complex subunit 20 family.</text>
</comment>
<dbReference type="InterPro" id="IPR013921">
    <property type="entry name" value="Mediator_Med20"/>
</dbReference>
<organism evidence="6 7">
    <name type="scientific">Elaphomyces granulatus</name>
    <dbReference type="NCBI Taxonomy" id="519963"/>
    <lineage>
        <taxon>Eukaryota</taxon>
        <taxon>Fungi</taxon>
        <taxon>Dikarya</taxon>
        <taxon>Ascomycota</taxon>
        <taxon>Pezizomycotina</taxon>
        <taxon>Eurotiomycetes</taxon>
        <taxon>Eurotiomycetidae</taxon>
        <taxon>Eurotiales</taxon>
        <taxon>Elaphomycetaceae</taxon>
        <taxon>Elaphomyces</taxon>
    </lineage>
</organism>
<keyword evidence="3 4" id="KW-0539">Nucleus</keyword>
<dbReference type="OrthoDB" id="1854899at2759"/>
<keyword evidence="7" id="KW-1185">Reference proteome</keyword>
<comment type="function">
    <text evidence="4">Component of the Mediator complex, a coactivator involved in the regulated transcription of nearly all RNA polymerase II-dependent genes. Mediator functions as a bridge to convey information from gene-specific regulatory proteins to the basal RNA polymerase II transcription machinery. Mediator is recruited to promoters by direct interactions with regulatory proteins and serves as a scaffold for the assembly of a functional preinitiation complex with RNA polymerase II and the general transcription factors.</text>
</comment>
<proteinExistence type="inferred from homology"/>
<evidence type="ECO:0000313" key="6">
    <source>
        <dbReference type="EMBL" id="OXV11887.1"/>
    </source>
</evidence>
<keyword evidence="4" id="KW-0804">Transcription</keyword>
<comment type="subunit">
    <text evidence="4">Component of the Mediator complex.</text>
</comment>
<gene>
    <name evidence="4" type="primary">MED20</name>
    <name evidence="6" type="ORF">Egran_00351</name>
</gene>
<dbReference type="GO" id="GO:0006357">
    <property type="term" value="P:regulation of transcription by RNA polymerase II"/>
    <property type="evidence" value="ECO:0007669"/>
    <property type="project" value="InterPro"/>
</dbReference>
<reference evidence="6 7" key="1">
    <citation type="journal article" date="2015" name="Environ. Microbiol.">
        <title>Metagenome sequence of Elaphomyces granulatus from sporocarp tissue reveals Ascomycota ectomycorrhizal fingerprints of genome expansion and a Proteobacteria-rich microbiome.</title>
        <authorList>
            <person name="Quandt C.A."/>
            <person name="Kohler A."/>
            <person name="Hesse C.N."/>
            <person name="Sharpton T.J."/>
            <person name="Martin F."/>
            <person name="Spatafora J.W."/>
        </authorList>
    </citation>
    <scope>NUCLEOTIDE SEQUENCE [LARGE SCALE GENOMIC DNA]</scope>
    <source>
        <strain evidence="6 7">OSC145934</strain>
    </source>
</reference>
<dbReference type="AlphaFoldDB" id="A0A232M6Z5"/>
<keyword evidence="4" id="KW-0010">Activator</keyword>
<evidence type="ECO:0000256" key="4">
    <source>
        <dbReference type="RuleBase" id="RU364152"/>
    </source>
</evidence>
<sequence>MPVTGVFFIPTNANASTSLTPLIDRLRSVFGEELTLVARFNLGHNLLRDTPSCLPASAHSPNPPPKARYIQLLFLNHYPSHGFLYTTEPEDVPGNNGNATPSNAARIPSTLNPSNAAAKSPRLVMSTIPRPSYDTIYQHFMHACEPLWCHRHTVTVSGGFAFDVGDFRVRLGDVKQTQPMTRLRGTVVEIEWRGPSLTASSPFIFDHDEGNNGETFVDSAIGPEEEYASGAQLIREFWSRLRGDGIAGVREAILVPDMGKELKAQARRQEIRRRMGGKTAAEGNGGWGSSEQEDDPDPIAGVDLARQYMEIFRFNR</sequence>
<feature type="region of interest" description="Disordered" evidence="5">
    <location>
        <begin position="271"/>
        <end position="300"/>
    </location>
</feature>
<dbReference type="Pfam" id="PF08612">
    <property type="entry name" value="Med20"/>
    <property type="match status" value="1"/>
</dbReference>
<evidence type="ECO:0000313" key="7">
    <source>
        <dbReference type="Proteomes" id="UP000243515"/>
    </source>
</evidence>
<dbReference type="GO" id="GO:0003712">
    <property type="term" value="F:transcription coregulator activity"/>
    <property type="evidence" value="ECO:0007669"/>
    <property type="project" value="InterPro"/>
</dbReference>
<keyword evidence="4" id="KW-0805">Transcription regulation</keyword>
<dbReference type="GO" id="GO:0016592">
    <property type="term" value="C:mediator complex"/>
    <property type="evidence" value="ECO:0007669"/>
    <property type="project" value="InterPro"/>
</dbReference>
<evidence type="ECO:0000256" key="2">
    <source>
        <dbReference type="ARBA" id="ARBA00010743"/>
    </source>
</evidence>
<evidence type="ECO:0000256" key="3">
    <source>
        <dbReference type="ARBA" id="ARBA00023242"/>
    </source>
</evidence>
<dbReference type="EMBL" id="NPHW01002239">
    <property type="protein sequence ID" value="OXV11887.1"/>
    <property type="molecule type" value="Genomic_DNA"/>
</dbReference>
<comment type="caution">
    <text evidence="6">The sequence shown here is derived from an EMBL/GenBank/DDBJ whole genome shotgun (WGS) entry which is preliminary data.</text>
</comment>